<feature type="coiled-coil region" evidence="1">
    <location>
        <begin position="25"/>
        <end position="52"/>
    </location>
</feature>
<protein>
    <submittedName>
        <fullName evidence="2">Uncharacterized protein</fullName>
    </submittedName>
</protein>
<dbReference type="Proteomes" id="UP000280434">
    <property type="component" value="Unassembled WGS sequence"/>
</dbReference>
<organism evidence="2 3">
    <name type="scientific">Trinickia fusca</name>
    <dbReference type="NCBI Taxonomy" id="2419777"/>
    <lineage>
        <taxon>Bacteria</taxon>
        <taxon>Pseudomonadati</taxon>
        <taxon>Pseudomonadota</taxon>
        <taxon>Betaproteobacteria</taxon>
        <taxon>Burkholderiales</taxon>
        <taxon>Burkholderiaceae</taxon>
        <taxon>Trinickia</taxon>
    </lineage>
</organism>
<sequence length="123" mass="13681">MKILSIRLVATQRHAKPDITHWHFIQDMKMKLVEYIKHLQALQEKYEGLDIEVAQLHPRTRTDAGLYVIPAKAPVIWPAEAEADADADASNLSLVRRDALPLDPATKPKGSGPDGVIIVLDVN</sequence>
<proteinExistence type="predicted"/>
<keyword evidence="1" id="KW-0175">Coiled coil</keyword>
<evidence type="ECO:0000313" key="3">
    <source>
        <dbReference type="Proteomes" id="UP000280434"/>
    </source>
</evidence>
<reference evidence="2 3" key="1">
    <citation type="submission" date="2018-10" db="EMBL/GenBank/DDBJ databases">
        <title>Paraburkholderia sp. 7MK8-2, isolated from soil.</title>
        <authorList>
            <person name="Gao Z.-H."/>
            <person name="Qiu L.-H."/>
        </authorList>
    </citation>
    <scope>NUCLEOTIDE SEQUENCE [LARGE SCALE GENOMIC DNA]</scope>
    <source>
        <strain evidence="2 3">7MK8-2</strain>
    </source>
</reference>
<name>A0A494XHJ6_9BURK</name>
<evidence type="ECO:0000256" key="1">
    <source>
        <dbReference type="SAM" id="Coils"/>
    </source>
</evidence>
<comment type="caution">
    <text evidence="2">The sequence shown here is derived from an EMBL/GenBank/DDBJ whole genome shotgun (WGS) entry which is preliminary data.</text>
</comment>
<dbReference type="AlphaFoldDB" id="A0A494XHJ6"/>
<dbReference type="EMBL" id="RBZV01000005">
    <property type="protein sequence ID" value="RKP47639.1"/>
    <property type="molecule type" value="Genomic_DNA"/>
</dbReference>
<keyword evidence="3" id="KW-1185">Reference proteome</keyword>
<accession>A0A494XHJ6</accession>
<gene>
    <name evidence="2" type="ORF">D7S89_15560</name>
</gene>
<evidence type="ECO:0000313" key="2">
    <source>
        <dbReference type="EMBL" id="RKP47639.1"/>
    </source>
</evidence>